<evidence type="ECO:0000256" key="2">
    <source>
        <dbReference type="SAM" id="Phobius"/>
    </source>
</evidence>
<reference evidence="6 7" key="1">
    <citation type="submission" date="2023-08" db="EMBL/GenBank/DDBJ databases">
        <title>Black Yeasts Isolated from many extreme environments.</title>
        <authorList>
            <person name="Coleine C."/>
            <person name="Stajich J.E."/>
            <person name="Selbmann L."/>
        </authorList>
    </citation>
    <scope>NUCLEOTIDE SEQUENCE [LARGE SCALE GENOMIC DNA]</scope>
    <source>
        <strain evidence="6 7">CCFEE 5935</strain>
    </source>
</reference>
<dbReference type="Pfam" id="PF22786">
    <property type="entry name" value="Tag1_C"/>
    <property type="match status" value="1"/>
</dbReference>
<feature type="region of interest" description="Disordered" evidence="1">
    <location>
        <begin position="573"/>
        <end position="600"/>
    </location>
</feature>
<evidence type="ECO:0000259" key="5">
    <source>
        <dbReference type="Pfam" id="PF26153"/>
    </source>
</evidence>
<dbReference type="Pfam" id="PF26174">
    <property type="entry name" value="LEA-2_1"/>
    <property type="match status" value="1"/>
</dbReference>
<dbReference type="SUPFAM" id="SSF117070">
    <property type="entry name" value="LEA14-like"/>
    <property type="match status" value="1"/>
</dbReference>
<keyword evidence="7" id="KW-1185">Reference proteome</keyword>
<evidence type="ECO:0000259" key="3">
    <source>
        <dbReference type="Pfam" id="PF22786"/>
    </source>
</evidence>
<evidence type="ECO:0008006" key="8">
    <source>
        <dbReference type="Google" id="ProtNLM"/>
    </source>
</evidence>
<dbReference type="Pfam" id="PF26150">
    <property type="entry name" value="LEA-2_4"/>
    <property type="match status" value="1"/>
</dbReference>
<dbReference type="PANTHER" id="PTHR35895">
    <property type="entry name" value="CHROMOSOME 16, WHOLE GENOME SHOTGUN SEQUENCE"/>
    <property type="match status" value="1"/>
</dbReference>
<dbReference type="EMBL" id="JAVRRT010000023">
    <property type="protein sequence ID" value="KAK5163753.1"/>
    <property type="molecule type" value="Genomic_DNA"/>
</dbReference>
<evidence type="ECO:0000259" key="4">
    <source>
        <dbReference type="Pfam" id="PF26150"/>
    </source>
</evidence>
<dbReference type="GeneID" id="89931754"/>
<dbReference type="PANTHER" id="PTHR35895:SF3">
    <property type="entry name" value="PRE-RRNA PROCESSING PROTEIN"/>
    <property type="match status" value="1"/>
</dbReference>
<dbReference type="Proteomes" id="UP001337655">
    <property type="component" value="Unassembled WGS sequence"/>
</dbReference>
<feature type="domain" description="Tag1-like fifth Ig-like" evidence="5">
    <location>
        <begin position="755"/>
        <end position="871"/>
    </location>
</feature>
<name>A0AAV9NY30_9PEZI</name>
<evidence type="ECO:0000256" key="1">
    <source>
        <dbReference type="SAM" id="MobiDB-lite"/>
    </source>
</evidence>
<organism evidence="6 7">
    <name type="scientific">Saxophila tyrrhenica</name>
    <dbReference type="NCBI Taxonomy" id="1690608"/>
    <lineage>
        <taxon>Eukaryota</taxon>
        <taxon>Fungi</taxon>
        <taxon>Dikarya</taxon>
        <taxon>Ascomycota</taxon>
        <taxon>Pezizomycotina</taxon>
        <taxon>Dothideomycetes</taxon>
        <taxon>Dothideomycetidae</taxon>
        <taxon>Mycosphaerellales</taxon>
        <taxon>Extremaceae</taxon>
        <taxon>Saxophila</taxon>
    </lineage>
</organism>
<feature type="compositionally biased region" description="Basic and acidic residues" evidence="1">
    <location>
        <begin position="1"/>
        <end position="13"/>
    </location>
</feature>
<proteinExistence type="predicted"/>
<evidence type="ECO:0000313" key="7">
    <source>
        <dbReference type="Proteomes" id="UP001337655"/>
    </source>
</evidence>
<dbReference type="GO" id="GO:0000329">
    <property type="term" value="C:fungal-type vacuole membrane"/>
    <property type="evidence" value="ECO:0007669"/>
    <property type="project" value="InterPro"/>
</dbReference>
<keyword evidence="2" id="KW-1133">Transmembrane helix</keyword>
<feature type="compositionally biased region" description="Acidic residues" evidence="1">
    <location>
        <begin position="14"/>
        <end position="23"/>
    </location>
</feature>
<dbReference type="AlphaFoldDB" id="A0AAV9NY30"/>
<accession>A0AAV9NY30</accession>
<feature type="region of interest" description="Disordered" evidence="1">
    <location>
        <begin position="737"/>
        <end position="758"/>
    </location>
</feature>
<dbReference type="Gene3D" id="2.60.40.1820">
    <property type="match status" value="1"/>
</dbReference>
<protein>
    <recommendedName>
        <fullName evidence="8">Pre-rrna processing protein</fullName>
    </recommendedName>
</protein>
<keyword evidence="2" id="KW-0472">Membrane</keyword>
<dbReference type="InterPro" id="IPR059066">
    <property type="entry name" value="Ig_Tag1-like_5th"/>
</dbReference>
<evidence type="ECO:0000313" key="6">
    <source>
        <dbReference type="EMBL" id="KAK5163753.1"/>
    </source>
</evidence>
<feature type="region of interest" description="Disordered" evidence="1">
    <location>
        <begin position="1"/>
        <end position="69"/>
    </location>
</feature>
<dbReference type="InterPro" id="IPR059065">
    <property type="entry name" value="Ig_Tag1-like_4th"/>
</dbReference>
<dbReference type="InterPro" id="IPR055011">
    <property type="entry name" value="Tag1_C"/>
</dbReference>
<keyword evidence="2" id="KW-0812">Transmembrane</keyword>
<dbReference type="InterPro" id="IPR046368">
    <property type="entry name" value="Tag1"/>
</dbReference>
<dbReference type="RefSeq" id="XP_064654155.1">
    <property type="nucleotide sequence ID" value="XM_064807646.1"/>
</dbReference>
<dbReference type="Pfam" id="PF26153">
    <property type="entry name" value="LEA-2L_5"/>
    <property type="match status" value="1"/>
</dbReference>
<comment type="caution">
    <text evidence="6">The sequence shown here is derived from an EMBL/GenBank/DDBJ whole genome shotgun (WGS) entry which is preliminary data.</text>
</comment>
<feature type="domain" description="Tag1 C-terminal" evidence="3">
    <location>
        <begin position="462"/>
        <end position="576"/>
    </location>
</feature>
<feature type="compositionally biased region" description="Pro residues" evidence="1">
    <location>
        <begin position="28"/>
        <end position="37"/>
    </location>
</feature>
<feature type="domain" description="Tag1-like fourth Ig-like" evidence="4">
    <location>
        <begin position="606"/>
        <end position="721"/>
    </location>
</feature>
<gene>
    <name evidence="6" type="ORF">LTR77_010426</name>
</gene>
<sequence length="883" mass="96243">MATSRDTHDQDPMDREEEQEDATETSPLLPPSDPPTAPDQSQPHRERSAESLLRRTLSDSSTSSPKKHKSWRQRWPSLLALAVLCLVVVLIMVFAFFAPNIVEQYAKEAAVFTPRSLSVDEFTGSGVRARVQGDFTLDARRVHKKAVRDLGRFGTWVARYAESGESEVEISLPEYGNVVLGTAKVPKVVVDLRNGHTTAVDVLAQVEPGQKEGLRRVAGDWVEGRLGRMRVLGKASVPVKSGIFGFGTQKLREEVVFEEGDVPAVPEYDIRKINVHEAEGDEEGMEADVRLSAMNDYPIDFEVPGLGFEVLVDGCVDSDPYIHVANAKTDETHVRPKREVELDVTGMVRKLPDVLTQDCPDSDKSPLDTLLGNYMRGKENTIYVRGSKSPSKDTPSWITELIRDIVVPVPLPGKSMGHLIRNFTLADTHFSLPDPFADPDAPESQPRISAKVQALVALPEEMNFNISANRVRADADVYYKHKKLGNLDLHRWQPANSTRVEGTKKEGPGLMVESIVDKAPLNITDNDVFADVIQDMVFGDKGVVMQIKADVDVEVETALGEFKVRRIPAEGEVPVKPISSSPSPPSHGAPSNSTSNDTVSIGGALNPKIVDLHILSTTPSSLTLTALLNLTNPTPYTATIPYLDLHIMKNNSLLANATLRDTTIVPGNNSNILVEATYDPLTLGGEEGKKVGREMLSQYISGWNTTVTIKMHEGSIPTLPGWGKVLGRFGAEVRAPRLGVPHHGSSSPGDGDEEDDGKMHFISDATMHLLTSTATFTLLSPLRHSTLIIENLDATAYYHGDSVGHIQYSIPFAVPPVDSEGNGVQSPRLPVEWSLGSVGYEAVKNALGGTLKLGARAEVGVRLGEWREGVWFEGGGIGARVRL</sequence>
<feature type="transmembrane region" description="Helical" evidence="2">
    <location>
        <begin position="75"/>
        <end position="98"/>
    </location>
</feature>
<feature type="compositionally biased region" description="Basic and acidic residues" evidence="1">
    <location>
        <begin position="42"/>
        <end position="57"/>
    </location>
</feature>